<reference evidence="2" key="1">
    <citation type="journal article" date="2023" name="G3 (Bethesda)">
        <title>Genome assembly and association tests identify interacting loci associated with vigor, precocity, and sex in interspecific pistachio rootstocks.</title>
        <authorList>
            <person name="Palmer W."/>
            <person name="Jacygrad E."/>
            <person name="Sagayaradj S."/>
            <person name="Cavanaugh K."/>
            <person name="Han R."/>
            <person name="Bertier L."/>
            <person name="Beede B."/>
            <person name="Kafkas S."/>
            <person name="Golino D."/>
            <person name="Preece J."/>
            <person name="Michelmore R."/>
        </authorList>
    </citation>
    <scope>NUCLEOTIDE SEQUENCE [LARGE SCALE GENOMIC DNA]</scope>
</reference>
<dbReference type="Proteomes" id="UP001164250">
    <property type="component" value="Chromosome 1"/>
</dbReference>
<evidence type="ECO:0000313" key="1">
    <source>
        <dbReference type="EMBL" id="KAJ0110453.1"/>
    </source>
</evidence>
<accession>A0ACC1C418</accession>
<name>A0ACC1C418_9ROSI</name>
<dbReference type="EMBL" id="CM047897">
    <property type="protein sequence ID" value="KAJ0110453.1"/>
    <property type="molecule type" value="Genomic_DNA"/>
</dbReference>
<protein>
    <submittedName>
        <fullName evidence="1">Uncharacterized protein</fullName>
    </submittedName>
</protein>
<keyword evidence="2" id="KW-1185">Reference proteome</keyword>
<proteinExistence type="predicted"/>
<gene>
    <name evidence="1" type="ORF">Patl1_03328</name>
</gene>
<organism evidence="1 2">
    <name type="scientific">Pistacia atlantica</name>
    <dbReference type="NCBI Taxonomy" id="434234"/>
    <lineage>
        <taxon>Eukaryota</taxon>
        <taxon>Viridiplantae</taxon>
        <taxon>Streptophyta</taxon>
        <taxon>Embryophyta</taxon>
        <taxon>Tracheophyta</taxon>
        <taxon>Spermatophyta</taxon>
        <taxon>Magnoliopsida</taxon>
        <taxon>eudicotyledons</taxon>
        <taxon>Gunneridae</taxon>
        <taxon>Pentapetalae</taxon>
        <taxon>rosids</taxon>
        <taxon>malvids</taxon>
        <taxon>Sapindales</taxon>
        <taxon>Anacardiaceae</taxon>
        <taxon>Pistacia</taxon>
    </lineage>
</organism>
<evidence type="ECO:0000313" key="2">
    <source>
        <dbReference type="Proteomes" id="UP001164250"/>
    </source>
</evidence>
<sequence>MDMKYLGFQIVISFIYLYFYYSMFILFQYVKIISHMSYKSKIESQHY</sequence>
<comment type="caution">
    <text evidence="1">The sequence shown here is derived from an EMBL/GenBank/DDBJ whole genome shotgun (WGS) entry which is preliminary data.</text>
</comment>